<reference evidence="2 3" key="1">
    <citation type="submission" date="2019-10" db="EMBL/GenBank/DDBJ databases">
        <title>Genome diversity of Sutterella seckii.</title>
        <authorList>
            <person name="Chaplin A.V."/>
            <person name="Sokolova S.R."/>
            <person name="Mosin K.A."/>
            <person name="Ivanova E.L."/>
            <person name="Kochetkova T.O."/>
            <person name="Goltsov A.Y."/>
            <person name="Trofimov D.Y."/>
            <person name="Efimov B.A."/>
        </authorList>
    </citation>
    <scope>NUCLEOTIDE SEQUENCE [LARGE SCALE GENOMIC DNA]</scope>
    <source>
        <strain evidence="2 3">ASD393</strain>
    </source>
</reference>
<evidence type="ECO:0000313" key="2">
    <source>
        <dbReference type="EMBL" id="KAB7657719.1"/>
    </source>
</evidence>
<dbReference type="RefSeq" id="WP_152158600.1">
    <property type="nucleotide sequence ID" value="NZ_WEHX01000053.1"/>
</dbReference>
<gene>
    <name evidence="2" type="ORF">GBM95_07940</name>
</gene>
<dbReference type="AlphaFoldDB" id="A0A6I1EJ56"/>
<dbReference type="Pfam" id="PF15611">
    <property type="entry name" value="EH_Signature"/>
    <property type="match status" value="1"/>
</dbReference>
<evidence type="ECO:0000259" key="1">
    <source>
        <dbReference type="Pfam" id="PF15611"/>
    </source>
</evidence>
<sequence>MRSWTDLEIFLKKVSLRVSTSKYNRMKQVNDVSLHLQDKWELFGPVGPDPREIWSRLDRWGDQADIQPNEVQAAVRAALFGAGADCQPLWKRPGILAYLQKLTLETSNRRAAICFALGFWEIWPEDTMGFNDLVKSIKAVKQLDPALSDSFKRGYFERGFCESIGKRVPDSRFLEPYAEERTELFRRPSMNMFRRIWRARFPQYGEMMKNVFMPVQSVAIAKGNATFAPRCDRLKQRLDFINQDSRINNRLIDESLINEFGHAILEPFLDKFATKMLPDEKEQVLIVDFFERIIGPSAQLHDRRFSTLDDELKTLLKRWMNGRKLNWAFDVIDSATRRQIDNAKTEQWMKRREYWQGIWSKGYIDEIQVSMRKRLADEYRFQHPDIQLLVGAPPGISAIVITLTRPGSNPIQVIEMSGNGALRLFNMHAFPGLDFRRKRTLDYGDVKYLRML</sequence>
<comment type="caution">
    <text evidence="2">The sequence shown here is derived from an EMBL/GenBank/DDBJ whole genome shotgun (WGS) entry which is preliminary data.</text>
</comment>
<organism evidence="2 3">
    <name type="scientific">Sutterella seckii</name>
    <dbReference type="NCBI Taxonomy" id="1944635"/>
    <lineage>
        <taxon>Bacteria</taxon>
        <taxon>Pseudomonadati</taxon>
        <taxon>Pseudomonadota</taxon>
        <taxon>Betaproteobacteria</taxon>
        <taxon>Burkholderiales</taxon>
        <taxon>Sutterellaceae</taxon>
        <taxon>Sutterella</taxon>
    </lineage>
</organism>
<proteinExistence type="predicted"/>
<name>A0A6I1EJ56_9BURK</name>
<feature type="domain" description="Zorya protein ZorC EH" evidence="1">
    <location>
        <begin position="232"/>
        <end position="429"/>
    </location>
</feature>
<protein>
    <recommendedName>
        <fullName evidence="1">Zorya protein ZorC EH domain-containing protein</fullName>
    </recommendedName>
</protein>
<dbReference type="EMBL" id="WEHX01000053">
    <property type="protein sequence ID" value="KAB7657719.1"/>
    <property type="molecule type" value="Genomic_DNA"/>
</dbReference>
<evidence type="ECO:0000313" key="3">
    <source>
        <dbReference type="Proteomes" id="UP000430564"/>
    </source>
</evidence>
<dbReference type="OrthoDB" id="3035290at2"/>
<dbReference type="InterPro" id="IPR028943">
    <property type="entry name" value="ZorC_EH_Signature_dom"/>
</dbReference>
<accession>A0A6I1EJ56</accession>
<dbReference type="Proteomes" id="UP000430564">
    <property type="component" value="Unassembled WGS sequence"/>
</dbReference>